<organism evidence="1 2">
    <name type="scientific">Streptomyces varsoviensis</name>
    <dbReference type="NCBI Taxonomy" id="67373"/>
    <lineage>
        <taxon>Bacteria</taxon>
        <taxon>Bacillati</taxon>
        <taxon>Actinomycetota</taxon>
        <taxon>Actinomycetes</taxon>
        <taxon>Kitasatosporales</taxon>
        <taxon>Streptomycetaceae</taxon>
        <taxon>Streptomyces</taxon>
    </lineage>
</organism>
<dbReference type="RefSeq" id="WP_030885161.1">
    <property type="nucleotide sequence ID" value="NZ_JBIRHZ010000014.1"/>
</dbReference>
<keyword evidence="2" id="KW-1185">Reference proteome</keyword>
<name>A0ABR5IVP6_9ACTN</name>
<proteinExistence type="predicted"/>
<comment type="caution">
    <text evidence="1">The sequence shown here is derived from an EMBL/GenBank/DDBJ whole genome shotgun (WGS) entry which is preliminary data.</text>
</comment>
<evidence type="ECO:0000313" key="2">
    <source>
        <dbReference type="Proteomes" id="UP000037020"/>
    </source>
</evidence>
<evidence type="ECO:0000313" key="1">
    <source>
        <dbReference type="EMBL" id="KOG85213.1"/>
    </source>
</evidence>
<dbReference type="InterPro" id="IPR036705">
    <property type="entry name" value="Ribosyl_crysJ1_sf"/>
</dbReference>
<gene>
    <name evidence="1" type="ORF">ADK38_37985</name>
</gene>
<reference evidence="1 2" key="1">
    <citation type="submission" date="2015-07" db="EMBL/GenBank/DDBJ databases">
        <authorList>
            <person name="Ju K.-S."/>
            <person name="Doroghazi J.R."/>
            <person name="Metcalf W.W."/>
        </authorList>
    </citation>
    <scope>NUCLEOTIDE SEQUENCE [LARGE SCALE GENOMIC DNA]</scope>
    <source>
        <strain evidence="1 2">NRRL B-3589</strain>
    </source>
</reference>
<evidence type="ECO:0008006" key="3">
    <source>
        <dbReference type="Google" id="ProtNLM"/>
    </source>
</evidence>
<dbReference type="Pfam" id="PF03747">
    <property type="entry name" value="ADP_ribosyl_GH"/>
    <property type="match status" value="1"/>
</dbReference>
<dbReference type="EMBL" id="LGUT01003574">
    <property type="protein sequence ID" value="KOG85213.1"/>
    <property type="molecule type" value="Genomic_DNA"/>
</dbReference>
<dbReference type="Gene3D" id="1.10.4080.10">
    <property type="entry name" value="ADP-ribosylation/Crystallin J1"/>
    <property type="match status" value="1"/>
</dbReference>
<dbReference type="InterPro" id="IPR005502">
    <property type="entry name" value="Ribosyl_crysJ1"/>
</dbReference>
<protein>
    <recommendedName>
        <fullName evidence="3">ADP-ribosylglycohydrolase</fullName>
    </recommendedName>
</protein>
<sequence length="72" mass="7471">MHQPQDLSAGALDLGGATDTVAAVTGGLAGAYYGLDAIPTRWTEPLHVPLPGFDGRVLRLADLLHLAHLLTA</sequence>
<dbReference type="SUPFAM" id="SSF101478">
    <property type="entry name" value="ADP-ribosylglycohydrolase"/>
    <property type="match status" value="1"/>
</dbReference>
<accession>A0ABR5IVP6</accession>
<dbReference type="Proteomes" id="UP000037020">
    <property type="component" value="Unassembled WGS sequence"/>
</dbReference>